<feature type="region of interest" description="Disordered" evidence="1">
    <location>
        <begin position="72"/>
        <end position="119"/>
    </location>
</feature>
<evidence type="ECO:0000313" key="3">
    <source>
        <dbReference type="Proteomes" id="UP001597542"/>
    </source>
</evidence>
<comment type="caution">
    <text evidence="2">The sequence shown here is derived from an EMBL/GenBank/DDBJ whole genome shotgun (WGS) entry which is preliminary data.</text>
</comment>
<sequence>MPWRSRSLIAQSDGRVVVQQAVDDVDRRPRESHRVSLALNSFAGQRITGVRERIVQRDGIWHDPVFLERRSPVNSPRWKPVVPQDRAQAKPVTNQPSGTTLTSPSPHRFNGVTNTVHSR</sequence>
<keyword evidence="3" id="KW-1185">Reference proteome</keyword>
<evidence type="ECO:0000313" key="2">
    <source>
        <dbReference type="EMBL" id="MFD2487770.1"/>
    </source>
</evidence>
<dbReference type="Proteomes" id="UP001597542">
    <property type="component" value="Unassembled WGS sequence"/>
</dbReference>
<organism evidence="2 3">
    <name type="scientific">Amycolatopsis albidoflavus</name>
    <dbReference type="NCBI Taxonomy" id="102226"/>
    <lineage>
        <taxon>Bacteria</taxon>
        <taxon>Bacillati</taxon>
        <taxon>Actinomycetota</taxon>
        <taxon>Actinomycetes</taxon>
        <taxon>Pseudonocardiales</taxon>
        <taxon>Pseudonocardiaceae</taxon>
        <taxon>Amycolatopsis</taxon>
    </lineage>
</organism>
<protein>
    <submittedName>
        <fullName evidence="2">Uncharacterized protein</fullName>
    </submittedName>
</protein>
<name>A0ABW5IG02_9PSEU</name>
<evidence type="ECO:0000256" key="1">
    <source>
        <dbReference type="SAM" id="MobiDB-lite"/>
    </source>
</evidence>
<dbReference type="RefSeq" id="WP_344264197.1">
    <property type="nucleotide sequence ID" value="NZ_BAAAHV010000001.1"/>
</dbReference>
<accession>A0ABW5IG02</accession>
<dbReference type="EMBL" id="JBHUKQ010000033">
    <property type="protein sequence ID" value="MFD2487770.1"/>
    <property type="molecule type" value="Genomic_DNA"/>
</dbReference>
<reference evidence="3" key="1">
    <citation type="journal article" date="2019" name="Int. J. Syst. Evol. Microbiol.">
        <title>The Global Catalogue of Microorganisms (GCM) 10K type strain sequencing project: providing services to taxonomists for standard genome sequencing and annotation.</title>
        <authorList>
            <consortium name="The Broad Institute Genomics Platform"/>
            <consortium name="The Broad Institute Genome Sequencing Center for Infectious Disease"/>
            <person name="Wu L."/>
            <person name="Ma J."/>
        </authorList>
    </citation>
    <scope>NUCLEOTIDE SEQUENCE [LARGE SCALE GENOMIC DNA]</scope>
    <source>
        <strain evidence="3">CGMCC 4.7638</strain>
    </source>
</reference>
<proteinExistence type="predicted"/>
<gene>
    <name evidence="2" type="ORF">ACFSUT_46370</name>
</gene>
<feature type="compositionally biased region" description="Polar residues" evidence="1">
    <location>
        <begin position="91"/>
        <end position="119"/>
    </location>
</feature>